<organism evidence="2">
    <name type="scientific">Blastochloris viridis</name>
    <name type="common">Rhodopseudomonas viridis</name>
    <dbReference type="NCBI Taxonomy" id="1079"/>
    <lineage>
        <taxon>Bacteria</taxon>
        <taxon>Pseudomonadati</taxon>
        <taxon>Pseudomonadota</taxon>
        <taxon>Alphaproteobacteria</taxon>
        <taxon>Hyphomicrobiales</taxon>
        <taxon>Blastochloridaceae</taxon>
        <taxon>Blastochloris</taxon>
    </lineage>
</organism>
<keyword evidence="1" id="KW-0812">Transmembrane</keyword>
<accession>A0A182D328</accession>
<gene>
    <name evidence="2" type="ORF">BV133_2000</name>
</gene>
<name>A0A182D328_BLAVI</name>
<sequence length="40" mass="4354">MDAADVELVLFPFQFAGATAAALNSTSICFSLFFIQDQRP</sequence>
<evidence type="ECO:0000256" key="1">
    <source>
        <dbReference type="SAM" id="Phobius"/>
    </source>
</evidence>
<dbReference type="AlphaFoldDB" id="A0A182D328"/>
<protein>
    <submittedName>
        <fullName evidence="2">Uncharacterized protein</fullName>
    </submittedName>
</protein>
<evidence type="ECO:0000313" key="2">
    <source>
        <dbReference type="EMBL" id="BAR99593.1"/>
    </source>
</evidence>
<proteinExistence type="predicted"/>
<keyword evidence="1" id="KW-0472">Membrane</keyword>
<keyword evidence="1" id="KW-1133">Transmembrane helix</keyword>
<reference evidence="2" key="1">
    <citation type="journal article" date="2015" name="Genome Announc.">
        <title>Complete Genome Sequence of the Bacteriochlorophyll b-Producing Photosynthetic Bacterium Blastochloris viridis.</title>
        <authorList>
            <person name="Tsukatani Y."/>
            <person name="Hirose Y."/>
            <person name="Harada J."/>
            <person name="Misawa N."/>
            <person name="Mori K."/>
            <person name="Inoue K."/>
            <person name="Tamiaki H."/>
        </authorList>
    </citation>
    <scope>NUCLEOTIDE SEQUENCE [LARGE SCALE GENOMIC DNA]</scope>
    <source>
        <strain evidence="2">DSM 133</strain>
    </source>
</reference>
<feature type="transmembrane region" description="Helical" evidence="1">
    <location>
        <begin position="15"/>
        <end position="35"/>
    </location>
</feature>
<dbReference type="EMBL" id="AP014854">
    <property type="protein sequence ID" value="BAR99593.1"/>
    <property type="molecule type" value="Genomic_DNA"/>
</dbReference>